<feature type="compositionally biased region" description="Basic and acidic residues" evidence="1">
    <location>
        <begin position="508"/>
        <end position="517"/>
    </location>
</feature>
<organism evidence="2 3">
    <name type="scientific">Dryococelus australis</name>
    <dbReference type="NCBI Taxonomy" id="614101"/>
    <lineage>
        <taxon>Eukaryota</taxon>
        <taxon>Metazoa</taxon>
        <taxon>Ecdysozoa</taxon>
        <taxon>Arthropoda</taxon>
        <taxon>Hexapoda</taxon>
        <taxon>Insecta</taxon>
        <taxon>Pterygota</taxon>
        <taxon>Neoptera</taxon>
        <taxon>Polyneoptera</taxon>
        <taxon>Phasmatodea</taxon>
        <taxon>Verophasmatodea</taxon>
        <taxon>Anareolatae</taxon>
        <taxon>Phasmatidae</taxon>
        <taxon>Eurycanthinae</taxon>
        <taxon>Dryococelus</taxon>
    </lineage>
</organism>
<feature type="region of interest" description="Disordered" evidence="1">
    <location>
        <begin position="495"/>
        <end position="517"/>
    </location>
</feature>
<sequence>MSVVIPPRYLRACRHSMELYSPLVLLIPSHHYSYSSSVFNLSSLLVDWLSALHNVPSGKNVNTLIRWQGISARHSLLSSLATQGGIGDIPDLLHKVPGMGSLLQQTGPAQFPSSMVGQLLGDYLPTQGLGQLLQGLGQYPQQYPQQYPLQQGGASLVGALTAIAAYDDLQCVPRLLCEVAAGGRPGQSGKKDSLIPFLNKDMLITLLTIFNLGGTSPLLVFGRAVLLGVTAQGRPSACLSAYPTCPRDAEQLVYYLNNHRGGFFQFFNNYNRPPVLRPYQGRIQNYQQVIREAPTTPSPPTITAPPPPPPVYQVFQREEPQHAGEDFQFPLRNENPAINGGFRKGKLLKFPFAKEEEGVYSMPGHRPATSSNVHFAFPENEVYGSNDVAGDAGHYGHYQHLWEGDDGKAVVFPVFSGGVPLRSPHKLEVPSGGHVVFPAEDDAVRSPLAMVFPERMRAGDLRLHVEDDGNPAAHSALGSGVRVFRTAEDNRVLRFPSSEEEAVASNRQAKEIPETSS</sequence>
<gene>
    <name evidence="2" type="ORF">PR048_014725</name>
</gene>
<comment type="caution">
    <text evidence="2">The sequence shown here is derived from an EMBL/GenBank/DDBJ whole genome shotgun (WGS) entry which is preliminary data.</text>
</comment>
<proteinExistence type="predicted"/>
<protein>
    <submittedName>
        <fullName evidence="2">Uncharacterized protein</fullName>
    </submittedName>
</protein>
<evidence type="ECO:0000313" key="3">
    <source>
        <dbReference type="Proteomes" id="UP001159363"/>
    </source>
</evidence>
<accession>A0ABQ9HEZ8</accession>
<evidence type="ECO:0000256" key="1">
    <source>
        <dbReference type="SAM" id="MobiDB-lite"/>
    </source>
</evidence>
<dbReference type="Proteomes" id="UP001159363">
    <property type="component" value="Chromosome 4"/>
</dbReference>
<dbReference type="EMBL" id="JARBHB010000005">
    <property type="protein sequence ID" value="KAJ8882899.1"/>
    <property type="molecule type" value="Genomic_DNA"/>
</dbReference>
<keyword evidence="3" id="KW-1185">Reference proteome</keyword>
<name>A0ABQ9HEZ8_9NEOP</name>
<reference evidence="2 3" key="1">
    <citation type="submission" date="2023-02" db="EMBL/GenBank/DDBJ databases">
        <title>LHISI_Scaffold_Assembly.</title>
        <authorList>
            <person name="Stuart O.P."/>
            <person name="Cleave R."/>
            <person name="Magrath M.J.L."/>
            <person name="Mikheyev A.S."/>
        </authorList>
    </citation>
    <scope>NUCLEOTIDE SEQUENCE [LARGE SCALE GENOMIC DNA]</scope>
    <source>
        <strain evidence="2">Daus_M_001</strain>
        <tissue evidence="2">Leg muscle</tissue>
    </source>
</reference>
<evidence type="ECO:0000313" key="2">
    <source>
        <dbReference type="EMBL" id="KAJ8882899.1"/>
    </source>
</evidence>